<proteinExistence type="predicted"/>
<evidence type="ECO:0000256" key="1">
    <source>
        <dbReference type="SAM" id="MobiDB-lite"/>
    </source>
</evidence>
<feature type="compositionally biased region" description="Basic and acidic residues" evidence="1">
    <location>
        <begin position="368"/>
        <end position="390"/>
    </location>
</feature>
<dbReference type="GO" id="GO:0016817">
    <property type="term" value="F:hydrolase activity, acting on acid anhydrides"/>
    <property type="evidence" value="ECO:0007669"/>
    <property type="project" value="InterPro"/>
</dbReference>
<dbReference type="AlphaFoldDB" id="A0AAN0RZF9"/>
<dbReference type="EMBL" id="CP007784">
    <property type="protein sequence ID" value="AIO36757.1"/>
    <property type="molecule type" value="Genomic_DNA"/>
</dbReference>
<feature type="compositionally biased region" description="Basic residues" evidence="1">
    <location>
        <begin position="391"/>
        <end position="400"/>
    </location>
</feature>
<feature type="compositionally biased region" description="Low complexity" evidence="1">
    <location>
        <begin position="409"/>
        <end position="420"/>
    </location>
</feature>
<dbReference type="KEGG" id="bcen:DM39_4204"/>
<organism evidence="3 4">
    <name type="scientific">Burkholderia cenocepacia</name>
    <dbReference type="NCBI Taxonomy" id="95486"/>
    <lineage>
        <taxon>Bacteria</taxon>
        <taxon>Pseudomonadati</taxon>
        <taxon>Pseudomonadota</taxon>
        <taxon>Betaproteobacteria</taxon>
        <taxon>Burkholderiales</taxon>
        <taxon>Burkholderiaceae</taxon>
        <taxon>Burkholderia</taxon>
        <taxon>Burkholderia cepacia complex</taxon>
    </lineage>
</organism>
<dbReference type="InterPro" id="IPR014819">
    <property type="entry name" value="PriCT_2"/>
</dbReference>
<evidence type="ECO:0000313" key="4">
    <source>
        <dbReference type="Proteomes" id="UP000029413"/>
    </source>
</evidence>
<evidence type="ECO:0000259" key="2">
    <source>
        <dbReference type="Pfam" id="PF08707"/>
    </source>
</evidence>
<keyword evidence="4" id="KW-1185">Reference proteome</keyword>
<name>A0AAN0RZF9_9BURK</name>
<evidence type="ECO:0000313" key="3">
    <source>
        <dbReference type="EMBL" id="AIO36757.1"/>
    </source>
</evidence>
<reference evidence="3 4" key="1">
    <citation type="submission" date="2014-05" db="EMBL/GenBank/DDBJ databases">
        <authorList>
            <person name="Bishop-Lilly K.A."/>
            <person name="Broomall S.M."/>
            <person name="Chain P.S."/>
            <person name="Chertkov O."/>
            <person name="Coyne S.R."/>
            <person name="Daligault H.E."/>
            <person name="Davenport K.W."/>
            <person name="Erkkila T."/>
            <person name="Frey K.G."/>
            <person name="Gibbons H.S."/>
            <person name="Gu W."/>
            <person name="Jaissle J."/>
            <person name="Johnson S.L."/>
            <person name="Koroleva G.I."/>
            <person name="Ladner J.T."/>
            <person name="Lo C.-C."/>
            <person name="Minogue T.D."/>
            <person name="Munk C."/>
            <person name="Palacios G.F."/>
            <person name="Redden C.L."/>
            <person name="Rosenzweig C.N."/>
            <person name="Scholz M.B."/>
            <person name="Teshima H."/>
            <person name="Xu Y."/>
        </authorList>
    </citation>
    <scope>NUCLEOTIDE SEQUENCE [LARGE SCALE GENOMIC DNA]</scope>
    <source>
        <strain evidence="3 4">DDS 22E-1</strain>
    </source>
</reference>
<protein>
    <recommendedName>
        <fullName evidence="2">Primase C-terminal 2 domain-containing protein</fullName>
    </recommendedName>
</protein>
<accession>A0AAN0RZF9</accession>
<sequence length="618" mass="67583">MTTPYVDETDRARAALAVIPADDYETWVDMAFALKHGFGDEGFEIWDAWSRTAANYNERAARTTWRSVSASGGKTLATLFWQARQHGFDLKRTNYPDRMNAVFTPSPEVLLQRAREEAQRQARHAAVAREATSIWQWARPVGPEHPYLTRKHLEPMGTLRELDALELRALLGYTPASEEEPLTGRVLIVPVWNGPISTLELIDEIGRKSSLAGGVKKGGYWMTEPTLVPAGESSRILIAEGMATALSASRATDWFAVAALSSGNLSLVAQSLRERYPDADLIVLGELGSGDAQARKAAEAARACVAWPEFAAGARIDGKAPNDFSDMAVLSGFDAVGEHLRAVARSVVKANGQPDVSTVSGVTLVGVDQHEEGGKMGNVKEKLLADDESRPRRRSSKRSAPKQVEPDVPAADGASGSAPPTVEPSPSESQAAAPRVPDPPRFASTRPPVGEPLFGVGDVPNEVRALAEHRFGSPLRMGSPRENGGPYRGEVFNTEHYLIQEVATRSVVFHRKDQMMFVSERLKWMDENARLNGSELQVGYDGGQAKVYPWDRARDLLERTVGSLKKSARELNYSPNLEGMLDQLQTRSWARIREARAAALEKSREQDASREAGSAPDR</sequence>
<gene>
    <name evidence="3" type="ORF">DM39_4204</name>
</gene>
<dbReference type="Proteomes" id="UP000029413">
    <property type="component" value="Chromosome 2"/>
</dbReference>
<feature type="domain" description="Primase C-terminal 2" evidence="2">
    <location>
        <begin position="13"/>
        <end position="83"/>
    </location>
</feature>
<dbReference type="Pfam" id="PF08707">
    <property type="entry name" value="PriCT_2"/>
    <property type="match status" value="1"/>
</dbReference>
<feature type="region of interest" description="Disordered" evidence="1">
    <location>
        <begin position="367"/>
        <end position="456"/>
    </location>
</feature>